<dbReference type="Proteomes" id="UP000658980">
    <property type="component" value="Unassembled WGS sequence"/>
</dbReference>
<organism evidence="1 2">
    <name type="scientific">Planococcus wigleyi</name>
    <dbReference type="NCBI Taxonomy" id="2762216"/>
    <lineage>
        <taxon>Bacteria</taxon>
        <taxon>Bacillati</taxon>
        <taxon>Bacillota</taxon>
        <taxon>Bacilli</taxon>
        <taxon>Bacillales</taxon>
        <taxon>Caryophanaceae</taxon>
        <taxon>Planococcus</taxon>
    </lineage>
</organism>
<sequence length="61" mass="6651">MSQTFDALKEKLSNADLGQAKEVMEQAKQAYEDGKIDENEKKELFESAKSVIGGKGLGGLF</sequence>
<evidence type="ECO:0000313" key="2">
    <source>
        <dbReference type="Proteomes" id="UP000658980"/>
    </source>
</evidence>
<proteinExistence type="predicted"/>
<gene>
    <name evidence="1" type="ORF">H9630_15995</name>
</gene>
<dbReference type="RefSeq" id="WP_191716514.1">
    <property type="nucleotide sequence ID" value="NZ_JACSPU010000006.1"/>
</dbReference>
<accession>A0ABR8WGZ3</accession>
<dbReference type="EMBL" id="JACSPU010000006">
    <property type="protein sequence ID" value="MBD8016330.1"/>
    <property type="molecule type" value="Genomic_DNA"/>
</dbReference>
<keyword evidence="2" id="KW-1185">Reference proteome</keyword>
<reference evidence="1 2" key="1">
    <citation type="submission" date="2020-08" db="EMBL/GenBank/DDBJ databases">
        <title>A Genomic Blueprint of the Chicken Gut Microbiome.</title>
        <authorList>
            <person name="Gilroy R."/>
            <person name="Ravi A."/>
            <person name="Getino M."/>
            <person name="Pursley I."/>
            <person name="Horton D.L."/>
            <person name="Alikhan N.-F."/>
            <person name="Baker D."/>
            <person name="Gharbi K."/>
            <person name="Hall N."/>
            <person name="Watson M."/>
            <person name="Adriaenssens E.M."/>
            <person name="Foster-Nyarko E."/>
            <person name="Jarju S."/>
            <person name="Secka A."/>
            <person name="Antonio M."/>
            <person name="Oren A."/>
            <person name="Chaudhuri R."/>
            <person name="La Ragione R.M."/>
            <person name="Hildebrand F."/>
            <person name="Pallen M.J."/>
        </authorList>
    </citation>
    <scope>NUCLEOTIDE SEQUENCE [LARGE SCALE GENOMIC DNA]</scope>
    <source>
        <strain evidence="1 2">Sa1BUA13</strain>
    </source>
</reference>
<comment type="caution">
    <text evidence="1">The sequence shown here is derived from an EMBL/GenBank/DDBJ whole genome shotgun (WGS) entry which is preliminary data.</text>
</comment>
<evidence type="ECO:0000313" key="1">
    <source>
        <dbReference type="EMBL" id="MBD8016330.1"/>
    </source>
</evidence>
<protein>
    <submittedName>
        <fullName evidence="1">Uncharacterized protein</fullName>
    </submittedName>
</protein>
<name>A0ABR8WGZ3_9BACL</name>